<comment type="subcellular location">
    <subcellularLocation>
        <location evidence="2">Cell outer membrane</location>
        <topology evidence="2">Multi-pass membrane protein</topology>
    </subcellularLocation>
</comment>
<dbReference type="InterPro" id="IPR041246">
    <property type="entry name" value="Bact_MG10"/>
</dbReference>
<dbReference type="Gene3D" id="2.170.130.10">
    <property type="entry name" value="TonB-dependent receptor, plug domain"/>
    <property type="match status" value="1"/>
</dbReference>
<keyword evidence="3" id="KW-0175">Coiled coil</keyword>
<evidence type="ECO:0000313" key="5">
    <source>
        <dbReference type="EMBL" id="RXR34735.1"/>
    </source>
</evidence>
<dbReference type="InterPro" id="IPR023997">
    <property type="entry name" value="TonB-dep_OMP_SusC/RagA_CS"/>
</dbReference>
<dbReference type="Pfam" id="PF00207">
    <property type="entry name" value="A2M"/>
    <property type="match status" value="1"/>
</dbReference>
<comment type="similarity">
    <text evidence="1">Belongs to the protease inhibitor I39 (alpha-2-macroglobulin) family. Bacterial alpha-2-macroglobulin subfamily.</text>
</comment>
<gene>
    <name evidence="5" type="ORF">EQG68_02165</name>
</gene>
<keyword evidence="2" id="KW-1134">Transmembrane beta strand</keyword>
<dbReference type="Pfam" id="PF01835">
    <property type="entry name" value="MG2"/>
    <property type="match status" value="1"/>
</dbReference>
<evidence type="ECO:0000256" key="3">
    <source>
        <dbReference type="SAM" id="Coils"/>
    </source>
</evidence>
<proteinExistence type="inferred from homology"/>
<dbReference type="InterPro" id="IPR008969">
    <property type="entry name" value="CarboxyPept-like_regulatory"/>
</dbReference>
<name>A0A4Q1KXX9_9FLAO</name>
<evidence type="ECO:0000256" key="2">
    <source>
        <dbReference type="PROSITE-ProRule" id="PRU01360"/>
    </source>
</evidence>
<keyword evidence="2" id="KW-0813">Transport</keyword>
<sequence>MRKSITLYFLFILSFSFGQHFDEQWKEVYKHELEGKIQSAQKEVQEIYKKAKKKKDEVQIVKCIFYLSKFEQVFDEKAQSTIISNLRNEIKDAKPVSKALLNYIYATILQDYYERYSYTIDERTALANQKSTDFLSWTSIDFTSEIDEKMNACLQDEKLLRATPLESVKEIFEISPSTDAKNYNLYDFLVEKSIEYYKPKIKSWDIRNIKNESDLFENLYAPSTTFIEYKLSTLVNENLKRLLGILQENERYYLSNNKEKADFAYFERLKYVHSIYGDNSIYVSKIKLLETKTTNSFLKQSLRVERIKNYFNQTSKYTSTNKYKEALVLIDTVLNTKINLNALAEAESIQNQILRKSLSINLQKITYPNQNNRALVDFKNVDSIKISYYRFPVKFNYLIDNSLYYDRESNQRKNRDSIIFDFKLKNKPEKSYTLKLPSKGDFLNYSTEILLERMDVGNYLIFMETLNDTIENKIAFAYENLQVTNFSIVEDFDEKSNSIYILNRKTGQPIKNVSIKNEDETIYTNKEGKAQFKLKTHIKNKVYNNDILIIKENDTLLKKYNRKFIYDKVDEEYENFDAKVMVYFDRAIYRPGQKMYYKGVLIQNKDNVKSVVPYVSVRVEISDVNENILKEFDVQTNEFGSFSGEFDIPKNVLTGDFFITIDEPDDYEIDTKYYKKKEGEHKFWDYVDFYDERFNFKVEEYKRPTFEVKFDEIKENYTIGDTVKVRGNAKALAGNNLTNAKVAYTVSKNTTSKESYYSSDDDFIIAETTTDENGNFSIHFPAVEEDVSNDSILLIRYTIKADVTDIQGETRSASKSLRVGKEMLELKMILKDKLFKEDENKLIIQSTTLNNHPFETKGEIKLYEIQKKSFLKNRLFGFPEIQMLNRSEFEELYPYEPFDQSDTETKEVLVKSISFDTKKSKDVSLDFLKSFKTGYYKVIAEAFDKKNNLIKSETYFILDSKEKPYSHDELFTFKDISKSNDNFFEIEIKSVIPDLWITTRYYDDDNNIKNEQVAQLKNGKTSFKFSKKADYKSDVHFHFSTIWENTSDEKIHTIKKETIKKSLNFEIISLRNKIEPGSLENWSFKIIDQKLESEVLASMYDSSLDQFAKQNWSSVYFSEYANQPYYPKFQFTNNSYKTFENFKRDFIFQSQYNKNPQINWFGFNFNEPKNSHVLKTYLTKIKPITETPKNAKYVSGIVLDDFGLPLPGASIVIKGTNRGTTSDFDGNFSIEAVKGEILAVYYVGMKSEFVHIEKNKSYEIILETDAMLDEVVVVGYGSTKKELLTSSVLYVEASIETISDENEEILKTLLGQASGVTVSPGNGKPGGSSFIRIRGVGSLNTSNAPLYVIDGVVVENYDHELYVSDIANISILKDAATSALYGSRAASGVVIITTKNTLKELAQVKTRTNFNETAFFYPHLKTDSEGKFSFNFTNPESLTSWKLRLYGHNKKAESGYFESTIISQKDVMVQTNMPRFVREKDTISISAKVVNMTNETKSGIAMLMLFDATNMKAIDSIALNTNNTRNFDCKPKESVPITWKVTIPEGLQGIQYKIVAKSGNFSDGEENILPVLSNKILVTESIPIWVKGNSKKEYVFENLKNNTSKTLKNHQFTLEYTSNPNWLALQSLPYLIEFQHECAEQTFSRYYGNFIATEIINSNQKIASLFESWKNNPTSISKLNQNEELKSIVLNETPWLLDAESEELKNKRLALLMDLNTMKESQESTFKKLEEKQLSSGAFPWFDGGDENMFITQHIIAGLGHLEKLFPESSSKFKKITTKAIPNLDENFIKNSTLKNERINYYAYSNLHYLYARSFYLEKMPTSKKIDSIIKVQKIEFKANWLQYSLYKKALLAITMHRFGDKKFAEKIITNLKETVTRNNDFGMYWIENKNGYYWYQSAIETQALLIEAFVEIEKDKKHIDEMKVWLLKQKQLQNWPTTKATTEAVYALLLQGSDWTNSKDNTKFKIGNEKVLTKKLSENEKEAETGYIKMNWNAKEITKEMGSILVENKSSVAGFGGLYWQYFENLENIKSDSTAVLSITKNVYKKVKSSAGDKLVELSKETLKPGDLITIKLILKTENDLEFVHLKDLRASSFEPVDVISKHEWKGGLSFYRSTKDVATHFFFDTIKKGTYVLEYDVRVNHSGSFVGGISTLQSMYAPEFSAHSFSTKVKIE</sequence>
<dbReference type="InterPro" id="IPR012910">
    <property type="entry name" value="Plug_dom"/>
</dbReference>
<reference evidence="6" key="1">
    <citation type="submission" date="2019-01" db="EMBL/GenBank/DDBJ databases">
        <title>Cytophagaceae bacterium strain CAR-16.</title>
        <authorList>
            <person name="Chen W.-M."/>
        </authorList>
    </citation>
    <scope>NUCLEOTIDE SEQUENCE [LARGE SCALE GENOMIC DNA]</scope>
    <source>
        <strain evidence="6">ICH-30</strain>
    </source>
</reference>
<evidence type="ECO:0000256" key="1">
    <source>
        <dbReference type="ARBA" id="ARBA00010556"/>
    </source>
</evidence>
<dbReference type="EMBL" id="SBKQ01000002">
    <property type="protein sequence ID" value="RXR34735.1"/>
    <property type="molecule type" value="Genomic_DNA"/>
</dbReference>
<dbReference type="GO" id="GO:0009279">
    <property type="term" value="C:cell outer membrane"/>
    <property type="evidence" value="ECO:0007669"/>
    <property type="project" value="UniProtKB-SubCell"/>
</dbReference>
<dbReference type="SUPFAM" id="SSF56935">
    <property type="entry name" value="Porins"/>
    <property type="match status" value="1"/>
</dbReference>
<dbReference type="Pfam" id="PF17973">
    <property type="entry name" value="bMG10"/>
    <property type="match status" value="1"/>
</dbReference>
<keyword evidence="2" id="KW-0472">Membrane</keyword>
<keyword evidence="2" id="KW-0998">Cell outer membrane</keyword>
<dbReference type="PROSITE" id="PS52016">
    <property type="entry name" value="TONB_DEPENDENT_REC_3"/>
    <property type="match status" value="1"/>
</dbReference>
<dbReference type="OrthoDB" id="9767116at2"/>
<dbReference type="Gene3D" id="1.50.10.20">
    <property type="match status" value="1"/>
</dbReference>
<dbReference type="InterPro" id="IPR001599">
    <property type="entry name" value="Macroglobln_a2"/>
</dbReference>
<comment type="similarity">
    <text evidence="2">Belongs to the TonB-dependent receptor family.</text>
</comment>
<dbReference type="SUPFAM" id="SSF48239">
    <property type="entry name" value="Terpenoid cyclases/Protein prenyltransferases"/>
    <property type="match status" value="1"/>
</dbReference>
<dbReference type="InterPro" id="IPR002890">
    <property type="entry name" value="MG2"/>
</dbReference>
<dbReference type="NCBIfam" id="TIGR04057">
    <property type="entry name" value="SusC_RagA_signa"/>
    <property type="match status" value="1"/>
</dbReference>
<keyword evidence="2" id="KW-0812">Transmembrane</keyword>
<dbReference type="InterPro" id="IPR039426">
    <property type="entry name" value="TonB-dep_rcpt-like"/>
</dbReference>
<dbReference type="InterPro" id="IPR051802">
    <property type="entry name" value="YfhM-like"/>
</dbReference>
<organism evidence="5 6">
    <name type="scientific">Flavobacterium piscinae</name>
    <dbReference type="NCBI Taxonomy" id="2506424"/>
    <lineage>
        <taxon>Bacteria</taxon>
        <taxon>Pseudomonadati</taxon>
        <taxon>Bacteroidota</taxon>
        <taxon>Flavobacteriia</taxon>
        <taxon>Flavobacteriales</taxon>
        <taxon>Flavobacteriaceae</taxon>
        <taxon>Flavobacterium</taxon>
    </lineage>
</organism>
<evidence type="ECO:0000313" key="6">
    <source>
        <dbReference type="Proteomes" id="UP000289734"/>
    </source>
</evidence>
<feature type="domain" description="Alpha-2-macroglobulin" evidence="4">
    <location>
        <begin position="1413"/>
        <end position="1503"/>
    </location>
</feature>
<keyword evidence="6" id="KW-1185">Reference proteome</keyword>
<dbReference type="PANTHER" id="PTHR40094">
    <property type="entry name" value="ALPHA-2-MACROGLOBULIN HOMOLOG"/>
    <property type="match status" value="1"/>
</dbReference>
<dbReference type="Proteomes" id="UP000289734">
    <property type="component" value="Unassembled WGS sequence"/>
</dbReference>
<dbReference type="InterPro" id="IPR037066">
    <property type="entry name" value="Plug_dom_sf"/>
</dbReference>
<dbReference type="Gene3D" id="2.60.40.1120">
    <property type="entry name" value="Carboxypeptidase-like, regulatory domain"/>
    <property type="match status" value="1"/>
</dbReference>
<dbReference type="SMART" id="SM01360">
    <property type="entry name" value="A2M"/>
    <property type="match status" value="1"/>
</dbReference>
<dbReference type="SUPFAM" id="SSF49464">
    <property type="entry name" value="Carboxypeptidase regulatory domain-like"/>
    <property type="match status" value="1"/>
</dbReference>
<dbReference type="PANTHER" id="PTHR40094:SF1">
    <property type="entry name" value="UBIQUITIN DOMAIN-CONTAINING PROTEIN"/>
    <property type="match status" value="1"/>
</dbReference>
<evidence type="ECO:0000259" key="4">
    <source>
        <dbReference type="SMART" id="SM01360"/>
    </source>
</evidence>
<dbReference type="GO" id="GO:0004866">
    <property type="term" value="F:endopeptidase inhibitor activity"/>
    <property type="evidence" value="ECO:0007669"/>
    <property type="project" value="InterPro"/>
</dbReference>
<protein>
    <recommendedName>
        <fullName evidence="4">Alpha-2-macroglobulin domain-containing protein</fullName>
    </recommendedName>
</protein>
<dbReference type="InterPro" id="IPR008930">
    <property type="entry name" value="Terpenoid_cyclase/PrenylTrfase"/>
</dbReference>
<dbReference type="Gene3D" id="2.60.40.1930">
    <property type="match status" value="1"/>
</dbReference>
<accession>A0A4Q1KXX9</accession>
<dbReference type="RefSeq" id="WP_129463142.1">
    <property type="nucleotide sequence ID" value="NZ_SBKQ01000002.1"/>
</dbReference>
<dbReference type="Pfam" id="PF07715">
    <property type="entry name" value="Plug"/>
    <property type="match status" value="1"/>
</dbReference>
<dbReference type="Pfam" id="PF13715">
    <property type="entry name" value="CarbopepD_reg_2"/>
    <property type="match status" value="1"/>
</dbReference>
<comment type="caution">
    <text evidence="5">The sequence shown here is derived from an EMBL/GenBank/DDBJ whole genome shotgun (WGS) entry which is preliminary data.</text>
</comment>
<feature type="coiled-coil region" evidence="3">
    <location>
        <begin position="30"/>
        <end position="57"/>
    </location>
</feature>